<dbReference type="GO" id="GO:0043266">
    <property type="term" value="P:regulation of potassium ion transport"/>
    <property type="evidence" value="ECO:0007669"/>
    <property type="project" value="TreeGrafter"/>
</dbReference>
<evidence type="ECO:0000256" key="2">
    <source>
        <dbReference type="ARBA" id="ARBA00009172"/>
    </source>
</evidence>
<dbReference type="OrthoDB" id="78663at2759"/>
<keyword evidence="4 6" id="KW-1133">Transmembrane helix</keyword>
<dbReference type="Pfam" id="PF05978">
    <property type="entry name" value="UNC-93"/>
    <property type="match status" value="1"/>
</dbReference>
<comment type="caution">
    <text evidence="7">The sequence shown here is derived from an EMBL/GenBank/DDBJ whole genome shotgun (WGS) entry which is preliminary data.</text>
</comment>
<keyword evidence="3 6" id="KW-0812">Transmembrane</keyword>
<gene>
    <name evidence="7" type="primary">unc93a_5</name>
    <name evidence="7" type="ORF">AVEN_190547_1</name>
</gene>
<organism evidence="7 8">
    <name type="scientific">Araneus ventricosus</name>
    <name type="common">Orbweaver spider</name>
    <name type="synonym">Epeira ventricosa</name>
    <dbReference type="NCBI Taxonomy" id="182803"/>
    <lineage>
        <taxon>Eukaryota</taxon>
        <taxon>Metazoa</taxon>
        <taxon>Ecdysozoa</taxon>
        <taxon>Arthropoda</taxon>
        <taxon>Chelicerata</taxon>
        <taxon>Arachnida</taxon>
        <taxon>Araneae</taxon>
        <taxon>Araneomorphae</taxon>
        <taxon>Entelegynae</taxon>
        <taxon>Araneoidea</taxon>
        <taxon>Araneidae</taxon>
        <taxon>Araneus</taxon>
    </lineage>
</organism>
<dbReference type="PANTHER" id="PTHR19444:SF11">
    <property type="entry name" value="UNC93-LIKE PROTEIN"/>
    <property type="match status" value="1"/>
</dbReference>
<sequence length="315" mass="35285">MNEEVKGIQLPYVLVGGLGEGPSINENDECPDFSEKRKLQRKSLQNVIVFSLCYFLTYTGFWALSNLQSTMNAAGGLGDYSQAVIYIFSMVSSLFLPKVLIDRFGCKKILIFGSVICSFSIGSNMFLRWDLMMTAAVAFGMINGPFISSQTFYIDEMATRFQSTLNQNMEFIMAAFFGILVFFSENTQIWGNIIAFYVLRSGEAPAGNSSFTCGEEFSPAENDLNGNLDPPTDHERFLLVGVYLGMSLLSVLILAIFLDPLKNDVKGGSSWREVWERVFASFKQLRKPQQFLMVPLSIYIGMEGPFYTNEVTQVC</sequence>
<dbReference type="Gene3D" id="1.20.1250.20">
    <property type="entry name" value="MFS general substrate transporter like domains"/>
    <property type="match status" value="1"/>
</dbReference>
<protein>
    <submittedName>
        <fullName evidence="7">Protein unc-93 A</fullName>
    </submittedName>
</protein>
<reference evidence="7 8" key="1">
    <citation type="journal article" date="2019" name="Sci. Rep.">
        <title>Orb-weaving spider Araneus ventricosus genome elucidates the spidroin gene catalogue.</title>
        <authorList>
            <person name="Kono N."/>
            <person name="Nakamura H."/>
            <person name="Ohtoshi R."/>
            <person name="Moran D.A.P."/>
            <person name="Shinohara A."/>
            <person name="Yoshida Y."/>
            <person name="Fujiwara M."/>
            <person name="Mori M."/>
            <person name="Tomita M."/>
            <person name="Arakawa K."/>
        </authorList>
    </citation>
    <scope>NUCLEOTIDE SEQUENCE [LARGE SCALE GENOMIC DNA]</scope>
</reference>
<dbReference type="InterPro" id="IPR010291">
    <property type="entry name" value="Ion_channel_UNC-93"/>
</dbReference>
<feature type="transmembrane region" description="Helical" evidence="6">
    <location>
        <begin position="108"/>
        <end position="127"/>
    </location>
</feature>
<comment type="similarity">
    <text evidence="2">Belongs to the unc-93 family.</text>
</comment>
<accession>A0A4Y2CED8</accession>
<evidence type="ECO:0000256" key="5">
    <source>
        <dbReference type="ARBA" id="ARBA00023136"/>
    </source>
</evidence>
<name>A0A4Y2CED8_ARAVE</name>
<feature type="transmembrane region" description="Helical" evidence="6">
    <location>
        <begin position="175"/>
        <end position="199"/>
    </location>
</feature>
<dbReference type="InterPro" id="IPR051951">
    <property type="entry name" value="UNC-93_regulatory"/>
</dbReference>
<keyword evidence="5 6" id="KW-0472">Membrane</keyword>
<evidence type="ECO:0000256" key="3">
    <source>
        <dbReference type="ARBA" id="ARBA00022692"/>
    </source>
</evidence>
<dbReference type="InterPro" id="IPR036259">
    <property type="entry name" value="MFS_trans_sf"/>
</dbReference>
<dbReference type="SUPFAM" id="SSF103473">
    <property type="entry name" value="MFS general substrate transporter"/>
    <property type="match status" value="1"/>
</dbReference>
<feature type="transmembrane region" description="Helical" evidence="6">
    <location>
        <begin position="133"/>
        <end position="154"/>
    </location>
</feature>
<dbReference type="AlphaFoldDB" id="A0A4Y2CED8"/>
<proteinExistence type="inferred from homology"/>
<feature type="transmembrane region" description="Helical" evidence="6">
    <location>
        <begin position="237"/>
        <end position="258"/>
    </location>
</feature>
<feature type="transmembrane region" description="Helical" evidence="6">
    <location>
        <begin position="83"/>
        <end position="101"/>
    </location>
</feature>
<evidence type="ECO:0000256" key="4">
    <source>
        <dbReference type="ARBA" id="ARBA00022989"/>
    </source>
</evidence>
<dbReference type="GO" id="GO:0005886">
    <property type="term" value="C:plasma membrane"/>
    <property type="evidence" value="ECO:0007669"/>
    <property type="project" value="TreeGrafter"/>
</dbReference>
<keyword evidence="8" id="KW-1185">Reference proteome</keyword>
<evidence type="ECO:0000313" key="8">
    <source>
        <dbReference type="Proteomes" id="UP000499080"/>
    </source>
</evidence>
<dbReference type="GO" id="GO:0006937">
    <property type="term" value="P:regulation of muscle contraction"/>
    <property type="evidence" value="ECO:0007669"/>
    <property type="project" value="TreeGrafter"/>
</dbReference>
<dbReference type="PANTHER" id="PTHR19444">
    <property type="entry name" value="UNC-93 RELATED"/>
    <property type="match status" value="1"/>
</dbReference>
<dbReference type="Proteomes" id="UP000499080">
    <property type="component" value="Unassembled WGS sequence"/>
</dbReference>
<evidence type="ECO:0000256" key="6">
    <source>
        <dbReference type="SAM" id="Phobius"/>
    </source>
</evidence>
<evidence type="ECO:0000256" key="1">
    <source>
        <dbReference type="ARBA" id="ARBA00004141"/>
    </source>
</evidence>
<comment type="subcellular location">
    <subcellularLocation>
        <location evidence="1">Membrane</location>
        <topology evidence="1">Multi-pass membrane protein</topology>
    </subcellularLocation>
</comment>
<evidence type="ECO:0000313" key="7">
    <source>
        <dbReference type="EMBL" id="GBM02107.1"/>
    </source>
</evidence>
<feature type="transmembrane region" description="Helical" evidence="6">
    <location>
        <begin position="44"/>
        <end position="63"/>
    </location>
</feature>
<dbReference type="GO" id="GO:0015459">
    <property type="term" value="F:potassium channel regulator activity"/>
    <property type="evidence" value="ECO:0007669"/>
    <property type="project" value="TreeGrafter"/>
</dbReference>
<dbReference type="GO" id="GO:0055120">
    <property type="term" value="C:striated muscle dense body"/>
    <property type="evidence" value="ECO:0007669"/>
    <property type="project" value="TreeGrafter"/>
</dbReference>
<dbReference type="EMBL" id="BGPR01000177">
    <property type="protein sequence ID" value="GBM02107.1"/>
    <property type="molecule type" value="Genomic_DNA"/>
</dbReference>